<evidence type="ECO:0000256" key="6">
    <source>
        <dbReference type="ARBA" id="ARBA00022730"/>
    </source>
</evidence>
<evidence type="ECO:0000256" key="7">
    <source>
        <dbReference type="ARBA" id="ARBA00022759"/>
    </source>
</evidence>
<dbReference type="GO" id="GO:0043822">
    <property type="term" value="F:ribonuclease M5 activity"/>
    <property type="evidence" value="ECO:0007669"/>
    <property type="project" value="UniProtKB-UniRule"/>
</dbReference>
<dbReference type="InterPro" id="IPR004466">
    <property type="entry name" value="RNase_M5"/>
</dbReference>
<evidence type="ECO:0000256" key="10">
    <source>
        <dbReference type="ARBA" id="ARBA00022884"/>
    </source>
</evidence>
<dbReference type="GO" id="GO:0046872">
    <property type="term" value="F:metal ion binding"/>
    <property type="evidence" value="ECO:0007669"/>
    <property type="project" value="UniProtKB-KW"/>
</dbReference>
<keyword evidence="6 11" id="KW-0699">rRNA-binding</keyword>
<dbReference type="InterPro" id="IPR034141">
    <property type="entry name" value="TOPRIM_RNase_M5-like"/>
</dbReference>
<dbReference type="GO" id="GO:0006364">
    <property type="term" value="P:rRNA processing"/>
    <property type="evidence" value="ECO:0007669"/>
    <property type="project" value="UniProtKB-UniRule"/>
</dbReference>
<comment type="subcellular location">
    <subcellularLocation>
        <location evidence="11">Cytoplasm</location>
    </subcellularLocation>
</comment>
<keyword evidence="7 11" id="KW-0255">Endonuclease</keyword>
<dbReference type="InterPro" id="IPR025156">
    <property type="entry name" value="RNase_M5_C"/>
</dbReference>
<keyword evidence="2 11" id="KW-0690">Ribosome biogenesis</keyword>
<keyword evidence="10 11" id="KW-0694">RNA-binding</keyword>
<evidence type="ECO:0000256" key="12">
    <source>
        <dbReference type="NCBIfam" id="TIGR00334"/>
    </source>
</evidence>
<keyword evidence="9" id="KW-0460">Magnesium</keyword>
<comment type="catalytic activity">
    <reaction evidence="11">
        <text>Endonucleolytic cleavage of RNA, removing 21 and 42 nucleotides, respectively, from the 5'- and 3'-termini of a 5S-rRNA precursor.</text>
        <dbReference type="EC" id="3.1.26.8"/>
    </reaction>
</comment>
<evidence type="ECO:0000313" key="14">
    <source>
        <dbReference type="EMBL" id="PKZ16644.1"/>
    </source>
</evidence>
<dbReference type="Pfam" id="PF01751">
    <property type="entry name" value="Toprim"/>
    <property type="match status" value="1"/>
</dbReference>
<dbReference type="CDD" id="cd01027">
    <property type="entry name" value="TOPRIM_RNase_M5_like"/>
    <property type="match status" value="1"/>
</dbReference>
<evidence type="ECO:0000256" key="3">
    <source>
        <dbReference type="ARBA" id="ARBA00022552"/>
    </source>
</evidence>
<comment type="function">
    <text evidence="11">Required for correct processing of both the 5' and 3' ends of 5S rRNA precursor. Cleaves both sides of a double-stranded region yielding mature 5S rRNA in one step.</text>
</comment>
<proteinExistence type="inferred from homology"/>
<name>A0A2I1M938_9FIRM</name>
<comment type="caution">
    <text evidence="14">The sequence shown here is derived from an EMBL/GenBank/DDBJ whole genome shotgun (WGS) entry which is preliminary data.</text>
</comment>
<dbReference type="InterPro" id="IPR006171">
    <property type="entry name" value="TOPRIM_dom"/>
</dbReference>
<dbReference type="PROSITE" id="PS50880">
    <property type="entry name" value="TOPRIM"/>
    <property type="match status" value="1"/>
</dbReference>
<evidence type="ECO:0000256" key="1">
    <source>
        <dbReference type="ARBA" id="ARBA00022490"/>
    </source>
</evidence>
<gene>
    <name evidence="11 14" type="primary">rnmV</name>
    <name evidence="14" type="ORF">CYJ34_05455</name>
</gene>
<evidence type="ECO:0000256" key="2">
    <source>
        <dbReference type="ARBA" id="ARBA00022517"/>
    </source>
</evidence>
<dbReference type="NCBIfam" id="TIGR00334">
    <property type="entry name" value="5S_RNA_mat_M5"/>
    <property type="match status" value="1"/>
</dbReference>
<dbReference type="EMBL" id="PKGS01000003">
    <property type="protein sequence ID" value="PKZ16644.1"/>
    <property type="molecule type" value="Genomic_DNA"/>
</dbReference>
<keyword evidence="15" id="KW-1185">Reference proteome</keyword>
<protein>
    <recommendedName>
        <fullName evidence="11 12">Ribonuclease M5</fullName>
        <ecNumber evidence="11 12">3.1.26.8</ecNumber>
    </recommendedName>
    <alternativeName>
        <fullName evidence="11">RNase M5</fullName>
    </alternativeName>
    <alternativeName>
        <fullName evidence="11">Ribosomal RNA terminal maturase M5</fullName>
    </alternativeName>
</protein>
<reference evidence="14 15" key="1">
    <citation type="submission" date="2017-12" db="EMBL/GenBank/DDBJ databases">
        <title>Phylogenetic diversity of female urinary microbiome.</title>
        <authorList>
            <person name="Thomas-White K."/>
            <person name="Wolfe A.J."/>
        </authorList>
    </citation>
    <scope>NUCLEOTIDE SEQUENCE [LARGE SCALE GENOMIC DNA]</scope>
    <source>
        <strain evidence="14 15">UMB0119</strain>
    </source>
</reference>
<dbReference type="Gene3D" id="3.40.1360.10">
    <property type="match status" value="1"/>
</dbReference>
<organism evidence="14 15">
    <name type="scientific">Anaerococcus octavius</name>
    <dbReference type="NCBI Taxonomy" id="54007"/>
    <lineage>
        <taxon>Bacteria</taxon>
        <taxon>Bacillati</taxon>
        <taxon>Bacillota</taxon>
        <taxon>Tissierellia</taxon>
        <taxon>Tissierellales</taxon>
        <taxon>Peptoniphilaceae</taxon>
        <taxon>Anaerococcus</taxon>
    </lineage>
</organism>
<sequence>MIKETIVVEGKDDIANVKRAVDCEIIATNGLAFGKDLIERLEKINDRTGIIILTDPDHAGKKIREKIARHIPDAKHAYIDRKLAIKKGDLGVENADPEVIIDALNNAKAETVEKRDEFVMVDLVNNGLSVGKGAKENREKLGNILGIGYYNSKQLLSKLNSFGISREEFEKAVEKL</sequence>
<dbReference type="SMART" id="SM00493">
    <property type="entry name" value="TOPRIM"/>
    <property type="match status" value="1"/>
</dbReference>
<dbReference type="Pfam" id="PF13331">
    <property type="entry name" value="DUF4093"/>
    <property type="match status" value="1"/>
</dbReference>
<evidence type="ECO:0000256" key="9">
    <source>
        <dbReference type="ARBA" id="ARBA00022842"/>
    </source>
</evidence>
<comment type="similarity">
    <text evidence="11">Belongs to the ribonuclease M5 family.</text>
</comment>
<dbReference type="PANTHER" id="PTHR39156:SF1">
    <property type="entry name" value="RIBONUCLEASE M5"/>
    <property type="match status" value="1"/>
</dbReference>
<keyword evidence="3 11" id="KW-0698">rRNA processing</keyword>
<evidence type="ECO:0000256" key="4">
    <source>
        <dbReference type="ARBA" id="ARBA00022722"/>
    </source>
</evidence>
<dbReference type="GO" id="GO:0005737">
    <property type="term" value="C:cytoplasm"/>
    <property type="evidence" value="ECO:0007669"/>
    <property type="project" value="UniProtKB-SubCell"/>
</dbReference>
<dbReference type="SUPFAM" id="SSF110455">
    <property type="entry name" value="Toprim domain"/>
    <property type="match status" value="1"/>
</dbReference>
<evidence type="ECO:0000313" key="15">
    <source>
        <dbReference type="Proteomes" id="UP000234335"/>
    </source>
</evidence>
<evidence type="ECO:0000256" key="11">
    <source>
        <dbReference type="HAMAP-Rule" id="MF_01469"/>
    </source>
</evidence>
<dbReference type="RefSeq" id="WP_101540305.1">
    <property type="nucleotide sequence ID" value="NZ_PKGS01000003.1"/>
</dbReference>
<dbReference type="EC" id="3.1.26.8" evidence="11 12"/>
<evidence type="ECO:0000256" key="5">
    <source>
        <dbReference type="ARBA" id="ARBA00022723"/>
    </source>
</evidence>
<evidence type="ECO:0000256" key="8">
    <source>
        <dbReference type="ARBA" id="ARBA00022801"/>
    </source>
</evidence>
<keyword evidence="8 11" id="KW-0378">Hydrolase</keyword>
<dbReference type="Proteomes" id="UP000234335">
    <property type="component" value="Unassembled WGS sequence"/>
</dbReference>
<evidence type="ECO:0000259" key="13">
    <source>
        <dbReference type="PROSITE" id="PS50880"/>
    </source>
</evidence>
<dbReference type="GO" id="GO:0019843">
    <property type="term" value="F:rRNA binding"/>
    <property type="evidence" value="ECO:0007669"/>
    <property type="project" value="UniProtKB-KW"/>
</dbReference>
<keyword evidence="1 11" id="KW-0963">Cytoplasm</keyword>
<feature type="domain" description="Toprim" evidence="13">
    <location>
        <begin position="3"/>
        <end position="86"/>
    </location>
</feature>
<keyword evidence="5" id="KW-0479">Metal-binding</keyword>
<accession>A0A2I1M938</accession>
<dbReference type="AlphaFoldDB" id="A0A2I1M938"/>
<dbReference type="PANTHER" id="PTHR39156">
    <property type="entry name" value="RIBONUCLEASE M5"/>
    <property type="match status" value="1"/>
</dbReference>
<keyword evidence="4 11" id="KW-0540">Nuclease</keyword>
<dbReference type="HAMAP" id="MF_01469">
    <property type="entry name" value="RNase_M5"/>
    <property type="match status" value="1"/>
</dbReference>